<dbReference type="Gene3D" id="2.30.30.440">
    <property type="entry name" value="Domain of unknown function DUF1918"/>
    <property type="match status" value="1"/>
</dbReference>
<name>A0A6I4M4V8_9ACTN</name>
<dbReference type="InterPro" id="IPR015035">
    <property type="entry name" value="DUF1918"/>
</dbReference>
<organism evidence="2 3">
    <name type="scientific">Actinomadura physcomitrii</name>
    <dbReference type="NCBI Taxonomy" id="2650748"/>
    <lineage>
        <taxon>Bacteria</taxon>
        <taxon>Bacillati</taxon>
        <taxon>Actinomycetota</taxon>
        <taxon>Actinomycetes</taxon>
        <taxon>Streptosporangiales</taxon>
        <taxon>Thermomonosporaceae</taxon>
        <taxon>Actinomadura</taxon>
    </lineage>
</organism>
<dbReference type="EMBL" id="WBMS02000004">
    <property type="protein sequence ID" value="MWA00100.1"/>
    <property type="molecule type" value="Genomic_DNA"/>
</dbReference>
<evidence type="ECO:0000313" key="2">
    <source>
        <dbReference type="EMBL" id="MWA00100.1"/>
    </source>
</evidence>
<proteinExistence type="predicted"/>
<protein>
    <submittedName>
        <fullName evidence="2">DUF1918 domain-containing protein</fullName>
    </submittedName>
</protein>
<sequence>MHARIGDLLHVHGTVVGQHDRVGEIIEIRGESGGPPYVVRFEDGHQTLVYPGPDAVVESRETAGHPAR</sequence>
<evidence type="ECO:0000259" key="1">
    <source>
        <dbReference type="Pfam" id="PF08940"/>
    </source>
</evidence>
<dbReference type="RefSeq" id="WP_151592550.1">
    <property type="nucleotide sequence ID" value="NZ_WBMS02000004.1"/>
</dbReference>
<dbReference type="Proteomes" id="UP000462055">
    <property type="component" value="Unassembled WGS sequence"/>
</dbReference>
<comment type="caution">
    <text evidence="2">The sequence shown here is derived from an EMBL/GenBank/DDBJ whole genome shotgun (WGS) entry which is preliminary data.</text>
</comment>
<evidence type="ECO:0000313" key="3">
    <source>
        <dbReference type="Proteomes" id="UP000462055"/>
    </source>
</evidence>
<dbReference type="Pfam" id="PF08940">
    <property type="entry name" value="DUF1918"/>
    <property type="match status" value="1"/>
</dbReference>
<feature type="domain" description="DUF1918" evidence="1">
    <location>
        <begin position="1"/>
        <end position="57"/>
    </location>
</feature>
<dbReference type="SUPFAM" id="SSF50118">
    <property type="entry name" value="Cell growth inhibitor/plasmid maintenance toxic component"/>
    <property type="match status" value="1"/>
</dbReference>
<dbReference type="AlphaFoldDB" id="A0A6I4M4V8"/>
<accession>A0A6I4M4V8</accession>
<reference evidence="2" key="1">
    <citation type="submission" date="2019-12" db="EMBL/GenBank/DDBJ databases">
        <title>Actinomadura physcomitrii sp. nov., a novel actinomycete isolated from moss [Physcomitrium sphaericum (Ludw) Fuernr].</title>
        <authorList>
            <person name="Zhuang X."/>
        </authorList>
    </citation>
    <scope>NUCLEOTIDE SEQUENCE [LARGE SCALE GENOMIC DNA]</scope>
    <source>
        <strain evidence="2">LD22</strain>
    </source>
</reference>
<keyword evidence="3" id="KW-1185">Reference proteome</keyword>
<gene>
    <name evidence="2" type="ORF">F8568_006865</name>
</gene>